<dbReference type="Gene3D" id="3.40.50.1820">
    <property type="entry name" value="alpha/beta hydrolase"/>
    <property type="match status" value="1"/>
</dbReference>
<evidence type="ECO:0000256" key="1">
    <source>
        <dbReference type="ARBA" id="ARBA00005964"/>
    </source>
</evidence>
<feature type="domain" description="Carboxylesterase type B" evidence="4">
    <location>
        <begin position="93"/>
        <end position="270"/>
    </location>
</feature>
<feature type="compositionally biased region" description="Polar residues" evidence="3">
    <location>
        <begin position="925"/>
        <end position="944"/>
    </location>
</feature>
<dbReference type="PANTHER" id="PTHR43142:SF1">
    <property type="entry name" value="CARBOXYLIC ESTER HYDROLASE"/>
    <property type="match status" value="1"/>
</dbReference>
<gene>
    <name evidence="5" type="ORF">CVT24_008531</name>
</gene>
<feature type="region of interest" description="Disordered" evidence="3">
    <location>
        <begin position="311"/>
        <end position="336"/>
    </location>
</feature>
<feature type="compositionally biased region" description="Polar residues" evidence="3">
    <location>
        <begin position="502"/>
        <end position="515"/>
    </location>
</feature>
<keyword evidence="2" id="KW-0378">Hydrolase</keyword>
<feature type="compositionally biased region" description="Polar residues" evidence="3">
    <location>
        <begin position="604"/>
        <end position="616"/>
    </location>
</feature>
<accession>A0A409WEA2</accession>
<feature type="compositionally biased region" description="Low complexity" evidence="3">
    <location>
        <begin position="617"/>
        <end position="631"/>
    </location>
</feature>
<organism evidence="5 6">
    <name type="scientific">Panaeolus cyanescens</name>
    <dbReference type="NCBI Taxonomy" id="181874"/>
    <lineage>
        <taxon>Eukaryota</taxon>
        <taxon>Fungi</taxon>
        <taxon>Dikarya</taxon>
        <taxon>Basidiomycota</taxon>
        <taxon>Agaricomycotina</taxon>
        <taxon>Agaricomycetes</taxon>
        <taxon>Agaricomycetidae</taxon>
        <taxon>Agaricales</taxon>
        <taxon>Agaricineae</taxon>
        <taxon>Galeropsidaceae</taxon>
        <taxon>Panaeolus</taxon>
    </lineage>
</organism>
<feature type="region of interest" description="Disordered" evidence="3">
    <location>
        <begin position="923"/>
        <end position="944"/>
    </location>
</feature>
<dbReference type="SUPFAM" id="SSF53474">
    <property type="entry name" value="alpha/beta-Hydrolases"/>
    <property type="match status" value="1"/>
</dbReference>
<feature type="region of interest" description="Disordered" evidence="3">
    <location>
        <begin position="449"/>
        <end position="540"/>
    </location>
</feature>
<dbReference type="EMBL" id="NHTK01005521">
    <property type="protein sequence ID" value="PPQ76878.1"/>
    <property type="molecule type" value="Genomic_DNA"/>
</dbReference>
<comment type="caution">
    <text evidence="5">The sequence shown here is derived from an EMBL/GenBank/DDBJ whole genome shotgun (WGS) entry which is preliminary data.</text>
</comment>
<dbReference type="InterPro" id="IPR002018">
    <property type="entry name" value="CarbesteraseB"/>
</dbReference>
<dbReference type="GO" id="GO:0016787">
    <property type="term" value="F:hydrolase activity"/>
    <property type="evidence" value="ECO:0007669"/>
    <property type="project" value="UniProtKB-KW"/>
</dbReference>
<dbReference type="STRING" id="181874.A0A409WEA2"/>
<sequence>MDTLLFPEVSRLRSASTSTTDSTATTTPLTSQRPVTLHPPLRTTFLGIPHPRFKDSVSQFLGIRCLKVWVSIVNLGFSWIWRLFNDTDSTSSHDRPICPQPTHPAQTPEELMFGTCPPDLASTHYPLPAHDEFECLNLNITAPKGLNPHARLPVMVWVHGGGHRGSGSEWYYDPGSIVEKSIQSEQPVIWVTINFRIGLLGWATCPSIRDDNKAAGNEGVANFGLHDQRTALEWIHHNIAPFGGDPHNVTLVGAGTGAADIVYHLLSQKNGQAGGASPYCPFTSSNTGHVRCHECDDQSHTISAPNLVGVQEETSSNSSGSSEDLSETFPTPTPYTQPHHHHYPYRLFERAILQSPIFETVLADVNTAGWHLQRVMGALGITGVGGVNSKEGLEKLRAVDVFKIVNVGNLAANGRNASMASTASAAMSMRVVDDGDWFREGWQGFFKKDGGWNGKDGPAVARHGHRHGPCSSKSNSRSRSKVGYENAYRSGGRSKSRDGRNTSKTRNAGRSTSRNPRSKSRTGREGAPRAHPLPFNLSRDCEEPNKENVAGLYPGALGLQCASCGLECEACAKSAMLDRSTPAYPHPPEVSSTGHLPTPDYTYSPLNNVLGTANLNTSDSSVSSASTDSSAEPLHAPSQLSSIHKVHVHPVCSHSPFVYSPGYRHRNNVCTYPHARPHSHTKRIKTPFAMLQPIIIGDSPADALLWAHPMSYWTATGVVRRLKAICASAGGTSSYAHSSSASSTTHTTANGGASSYHASSSASYSSYGGGTSSLGLSTNLLRAYELSSYVEDDEVGERVGEIVQDTRIGWGVELVDRGVRRERGGDDIGSSYGANKRGGSEMGSVWRYVFDQEGFGIGGPEQSDCKGRNSSRAPGDGLRGTPHYAADLVYLFDHTPVVPPCTPSVDEDAEMDEVESNLLAPGSLTPMQMQSSKARTKSQTQTRTVGMLSPASFAEGGWAETFDVDSDSEDGIHPLVNHEPLGQVAPRPAGGDCEEDPAHFASIVDLSQLSSKLVSHAESDCSADYSSSATSSSSCGAVTNNFNSTGTSTTTPPSFMPNAWLETPITPYTYSRVSCTLLEKWLRFGYGIAPWNDTKVFVFGPEGEVGERSREIFEARRKVKVWEDVLGPLGWATVLKVG</sequence>
<evidence type="ECO:0000256" key="3">
    <source>
        <dbReference type="SAM" id="MobiDB-lite"/>
    </source>
</evidence>
<dbReference type="InParanoid" id="A0A409WEA2"/>
<feature type="region of interest" description="Disordered" evidence="3">
    <location>
        <begin position="12"/>
        <end position="34"/>
    </location>
</feature>
<feature type="compositionally biased region" description="Low complexity" evidence="3">
    <location>
        <begin position="12"/>
        <end position="31"/>
    </location>
</feature>
<dbReference type="OrthoDB" id="3200163at2759"/>
<reference evidence="5 6" key="1">
    <citation type="journal article" date="2018" name="Evol. Lett.">
        <title>Horizontal gene cluster transfer increased hallucinogenic mushroom diversity.</title>
        <authorList>
            <person name="Reynolds H.T."/>
            <person name="Vijayakumar V."/>
            <person name="Gluck-Thaler E."/>
            <person name="Korotkin H.B."/>
            <person name="Matheny P.B."/>
            <person name="Slot J.C."/>
        </authorList>
    </citation>
    <scope>NUCLEOTIDE SEQUENCE [LARGE SCALE GENOMIC DNA]</scope>
    <source>
        <strain evidence="5 6">2629</strain>
    </source>
</reference>
<keyword evidence="6" id="KW-1185">Reference proteome</keyword>
<name>A0A409WEA2_9AGAR</name>
<dbReference type="PANTHER" id="PTHR43142">
    <property type="entry name" value="CARBOXYLIC ESTER HYDROLASE"/>
    <property type="match status" value="1"/>
</dbReference>
<feature type="region of interest" description="Disordered" evidence="3">
    <location>
        <begin position="733"/>
        <end position="755"/>
    </location>
</feature>
<feature type="non-terminal residue" evidence="5">
    <location>
        <position position="1138"/>
    </location>
</feature>
<evidence type="ECO:0000256" key="2">
    <source>
        <dbReference type="ARBA" id="ARBA00022801"/>
    </source>
</evidence>
<protein>
    <recommendedName>
        <fullName evidence="4">Carboxylesterase type B domain-containing protein</fullName>
    </recommendedName>
</protein>
<proteinExistence type="inferred from homology"/>
<feature type="compositionally biased region" description="Low complexity" evidence="3">
    <location>
        <begin position="312"/>
        <end position="323"/>
    </location>
</feature>
<evidence type="ECO:0000313" key="6">
    <source>
        <dbReference type="Proteomes" id="UP000284842"/>
    </source>
</evidence>
<dbReference type="Pfam" id="PF00135">
    <property type="entry name" value="COesterase"/>
    <property type="match status" value="1"/>
</dbReference>
<evidence type="ECO:0000313" key="5">
    <source>
        <dbReference type="EMBL" id="PPQ76878.1"/>
    </source>
</evidence>
<feature type="region of interest" description="Disordered" evidence="3">
    <location>
        <begin position="582"/>
        <end position="636"/>
    </location>
</feature>
<comment type="similarity">
    <text evidence="1">Belongs to the type-B carboxylesterase/lipase family.</text>
</comment>
<evidence type="ECO:0000259" key="4">
    <source>
        <dbReference type="Pfam" id="PF00135"/>
    </source>
</evidence>
<dbReference type="Proteomes" id="UP000284842">
    <property type="component" value="Unassembled WGS sequence"/>
</dbReference>
<dbReference type="InterPro" id="IPR029058">
    <property type="entry name" value="AB_hydrolase_fold"/>
</dbReference>
<dbReference type="AlphaFoldDB" id="A0A409WEA2"/>